<evidence type="ECO:0000313" key="3">
    <source>
        <dbReference type="Proteomes" id="UP000515124"/>
    </source>
</evidence>
<feature type="transmembrane region" description="Helical" evidence="2">
    <location>
        <begin position="62"/>
        <end position="82"/>
    </location>
</feature>
<dbReference type="AlphaFoldDB" id="A0A6P5RZJ3"/>
<organism evidence="3 4">
    <name type="scientific">Prunus avium</name>
    <name type="common">Cherry</name>
    <name type="synonym">Cerasus avium</name>
    <dbReference type="NCBI Taxonomy" id="42229"/>
    <lineage>
        <taxon>Eukaryota</taxon>
        <taxon>Viridiplantae</taxon>
        <taxon>Streptophyta</taxon>
        <taxon>Embryophyta</taxon>
        <taxon>Tracheophyta</taxon>
        <taxon>Spermatophyta</taxon>
        <taxon>Magnoliopsida</taxon>
        <taxon>eudicotyledons</taxon>
        <taxon>Gunneridae</taxon>
        <taxon>Pentapetalae</taxon>
        <taxon>rosids</taxon>
        <taxon>fabids</taxon>
        <taxon>Rosales</taxon>
        <taxon>Rosaceae</taxon>
        <taxon>Amygdaloideae</taxon>
        <taxon>Amygdaleae</taxon>
        <taxon>Prunus</taxon>
    </lineage>
</organism>
<dbReference type="RefSeq" id="XP_021808634.1">
    <property type="nucleotide sequence ID" value="XM_021952942.1"/>
</dbReference>
<feature type="compositionally biased region" description="Basic residues" evidence="1">
    <location>
        <begin position="1"/>
        <end position="13"/>
    </location>
</feature>
<sequence>TKKNNNKKKKKTQNARPISKFLSPNPNSKLQNAKLTLAGRERVFSTRTPSTLELLKMKFMDWYVKIALGSALIGASMEFFMIKTGFYDKVTVLESEKRAWENSLEAQAIRDALNPWKDRDAEARKES</sequence>
<keyword evidence="2" id="KW-0472">Membrane</keyword>
<dbReference type="GeneID" id="110752321"/>
<keyword evidence="2" id="KW-1133">Transmembrane helix</keyword>
<gene>
    <name evidence="4" type="primary">LOC110752321</name>
</gene>
<dbReference type="PANTHER" id="PTHR36377:SF1">
    <property type="entry name" value="DNA MISMATCH REPAIR PROTEIN"/>
    <property type="match status" value="1"/>
</dbReference>
<feature type="region of interest" description="Disordered" evidence="1">
    <location>
        <begin position="1"/>
        <end position="26"/>
    </location>
</feature>
<dbReference type="Proteomes" id="UP000515124">
    <property type="component" value="Unplaced"/>
</dbReference>
<name>A0A6P5RZJ3_PRUAV</name>
<proteinExistence type="predicted"/>
<reference evidence="4" key="1">
    <citation type="submission" date="2025-08" db="UniProtKB">
        <authorList>
            <consortium name="RefSeq"/>
        </authorList>
    </citation>
    <scope>IDENTIFICATION</scope>
</reference>
<dbReference type="KEGG" id="pavi:110752321"/>
<keyword evidence="2" id="KW-0812">Transmembrane</keyword>
<accession>A0A6P5RZJ3</accession>
<protein>
    <submittedName>
        <fullName evidence="4">Uncharacterized protein LOC110752321</fullName>
    </submittedName>
</protein>
<evidence type="ECO:0000256" key="2">
    <source>
        <dbReference type="SAM" id="Phobius"/>
    </source>
</evidence>
<keyword evidence="3" id="KW-1185">Reference proteome</keyword>
<evidence type="ECO:0000256" key="1">
    <source>
        <dbReference type="SAM" id="MobiDB-lite"/>
    </source>
</evidence>
<feature type="non-terminal residue" evidence="4">
    <location>
        <position position="1"/>
    </location>
</feature>
<evidence type="ECO:0000313" key="4">
    <source>
        <dbReference type="RefSeq" id="XP_021808634.1"/>
    </source>
</evidence>
<dbReference type="PANTHER" id="PTHR36377">
    <property type="entry name" value="DNA MISMATCH REPAIR PROTEIN"/>
    <property type="match status" value="1"/>
</dbReference>